<dbReference type="AlphaFoldDB" id="A0AAC9LDK5"/>
<accession>A0AAC9LDK5</accession>
<dbReference type="PROSITE" id="PS50234">
    <property type="entry name" value="VWFA"/>
    <property type="match status" value="1"/>
</dbReference>
<dbReference type="Proteomes" id="UP000185511">
    <property type="component" value="Chromosome"/>
</dbReference>
<dbReference type="SMART" id="SM00327">
    <property type="entry name" value="VWA"/>
    <property type="match status" value="1"/>
</dbReference>
<proteinExistence type="predicted"/>
<dbReference type="InterPro" id="IPR036465">
    <property type="entry name" value="vWFA_dom_sf"/>
</dbReference>
<dbReference type="Gene3D" id="3.40.50.410">
    <property type="entry name" value="von Willebrand factor, type A domain"/>
    <property type="match status" value="1"/>
</dbReference>
<dbReference type="Gene3D" id="1.20.120.1690">
    <property type="match status" value="1"/>
</dbReference>
<dbReference type="RefSeq" id="WP_075740285.1">
    <property type="nucleotide sequence ID" value="NZ_CP016076.1"/>
</dbReference>
<sequence length="440" mass="47019">MVSGLDFEVTVDQNRHLPVGGRDVDAIVTVTAAESGETGSVGSAATEDTTVVIMVDCSSSMNWPRARIAAARQATVTAVDALREGVRFAVIAGNLTARMVYPPHRGLARADAAGRAAAKQAIRELRADGGTAMSRWLLLAEELFRSQPGGVRHAILLTDGVNQGEDEAELAEGLAACRDRFVCDCRGIGTDWRVPELRRIAETLLGTVDIVAEPGNLAEDFRAMTDAAMGKEVADVALRLWTPQTARLRFVKQVDPDMVDLSERRVPSGAMTDDFPTGSWGAETRAYHVGVEIEPIEMTDRMLAARISVVTPSSDQSGPLATGLVLAEGTADLMQATIVNREVAHYTGQAELAGAIREGLAARAGGDLDMATRRLGRAAELAESSGHRDTARLLAEVVEVDEHTGTVRLRSRISAEAEMTLDARSTRTARVRPQASQEDG</sequence>
<dbReference type="InterPro" id="IPR041176">
    <property type="entry name" value="VWA_3_C"/>
</dbReference>
<name>A0AAC9LDK5_9PSEU</name>
<reference evidence="4" key="1">
    <citation type="submission" date="2016-06" db="EMBL/GenBank/DDBJ databases">
        <title>Complete genome sequence of Actinoalloteichus fjordicus DSM 46855 (=ADI127-17), type strain of the new species Actinoalloteichus fjordicus.</title>
        <authorList>
            <person name="Ruckert C."/>
            <person name="Nouioui I."/>
            <person name="Willmese J."/>
            <person name="van Wezel G."/>
            <person name="Klenk H.-P."/>
            <person name="Kalinowski J."/>
            <person name="Zotchev S.B."/>
        </authorList>
    </citation>
    <scope>NUCLEOTIDE SEQUENCE [LARGE SCALE GENOMIC DNA]</scope>
    <source>
        <strain evidence="4">ADI127-7</strain>
    </source>
</reference>
<dbReference type="CDD" id="cd00198">
    <property type="entry name" value="vWFA"/>
    <property type="match status" value="1"/>
</dbReference>
<evidence type="ECO:0000259" key="2">
    <source>
        <dbReference type="PROSITE" id="PS50234"/>
    </source>
</evidence>
<protein>
    <submittedName>
        <fullName evidence="3">von Willebrand factor type A domain</fullName>
    </submittedName>
</protein>
<dbReference type="Pfam" id="PF13768">
    <property type="entry name" value="VWA_3"/>
    <property type="match status" value="1"/>
</dbReference>
<evidence type="ECO:0000313" key="4">
    <source>
        <dbReference type="Proteomes" id="UP000185511"/>
    </source>
</evidence>
<dbReference type="Pfam" id="PF18571">
    <property type="entry name" value="VWA_3_C"/>
    <property type="match status" value="1"/>
</dbReference>
<feature type="domain" description="VWFA" evidence="2">
    <location>
        <begin position="50"/>
        <end position="233"/>
    </location>
</feature>
<dbReference type="SUPFAM" id="SSF53300">
    <property type="entry name" value="vWA-like"/>
    <property type="match status" value="1"/>
</dbReference>
<gene>
    <name evidence="3" type="ORF">UA74_11675</name>
</gene>
<keyword evidence="4" id="KW-1185">Reference proteome</keyword>
<organism evidence="3 4">
    <name type="scientific">Actinoalloteichus fjordicus</name>
    <dbReference type="NCBI Taxonomy" id="1612552"/>
    <lineage>
        <taxon>Bacteria</taxon>
        <taxon>Bacillati</taxon>
        <taxon>Actinomycetota</taxon>
        <taxon>Actinomycetes</taxon>
        <taxon>Pseudonocardiales</taxon>
        <taxon>Pseudonocardiaceae</taxon>
        <taxon>Actinoalloteichus</taxon>
    </lineage>
</organism>
<dbReference type="InterPro" id="IPR002035">
    <property type="entry name" value="VWF_A"/>
</dbReference>
<dbReference type="KEGG" id="acad:UA74_11675"/>
<dbReference type="Gene3D" id="2.60.40.3670">
    <property type="match status" value="1"/>
</dbReference>
<evidence type="ECO:0000256" key="1">
    <source>
        <dbReference type="SAM" id="MobiDB-lite"/>
    </source>
</evidence>
<dbReference type="EMBL" id="CP016076">
    <property type="protein sequence ID" value="APU14395.1"/>
    <property type="molecule type" value="Genomic_DNA"/>
</dbReference>
<evidence type="ECO:0000313" key="3">
    <source>
        <dbReference type="EMBL" id="APU14395.1"/>
    </source>
</evidence>
<feature type="region of interest" description="Disordered" evidence="1">
    <location>
        <begin position="420"/>
        <end position="440"/>
    </location>
</feature>